<evidence type="ECO:0000256" key="2">
    <source>
        <dbReference type="ARBA" id="ARBA00009948"/>
    </source>
</evidence>
<dbReference type="CDD" id="cd01556">
    <property type="entry name" value="EPSP_synthase"/>
    <property type="match status" value="1"/>
</dbReference>
<name>A0A7K4HPM8_9EURY</name>
<feature type="active site" description="Proton acceptor" evidence="7">
    <location>
        <position position="306"/>
    </location>
</feature>
<dbReference type="PROSITE" id="PS00885">
    <property type="entry name" value="EPSP_SYNTHASE_2"/>
    <property type="match status" value="1"/>
</dbReference>
<feature type="binding site" evidence="7">
    <location>
        <position position="20"/>
    </location>
    <ligand>
        <name>3-phosphoshikimate</name>
        <dbReference type="ChEBI" id="CHEBI:145989"/>
    </ligand>
</feature>
<dbReference type="InterPro" id="IPR036968">
    <property type="entry name" value="Enolpyruvate_Tfrase_sf"/>
</dbReference>
<keyword evidence="3 7" id="KW-0028">Amino-acid biosynthesis</keyword>
<feature type="binding site" evidence="7">
    <location>
        <position position="333"/>
    </location>
    <ligand>
        <name>3-phosphoshikimate</name>
        <dbReference type="ChEBI" id="CHEBI:145989"/>
    </ligand>
</feature>
<dbReference type="PANTHER" id="PTHR21090">
    <property type="entry name" value="AROM/DEHYDROQUINATE SYNTHASE"/>
    <property type="match status" value="1"/>
</dbReference>
<protein>
    <recommendedName>
        <fullName evidence="7">3-phosphoshikimate 1-carboxyvinyltransferase</fullName>
        <ecNumber evidence="7">2.5.1.19</ecNumber>
    </recommendedName>
    <alternativeName>
        <fullName evidence="7">5-enolpyruvylshikimate-3-phosphate synthase</fullName>
        <shortName evidence="7">EPSP synthase</shortName>
        <shortName evidence="7">EPSPS</shortName>
    </alternativeName>
</protein>
<dbReference type="GO" id="GO:0003866">
    <property type="term" value="F:3-phosphoshikimate 1-carboxyvinyltransferase activity"/>
    <property type="evidence" value="ECO:0007669"/>
    <property type="project" value="UniProtKB-UniRule"/>
</dbReference>
<proteinExistence type="inferred from homology"/>
<dbReference type="Proteomes" id="UP000570823">
    <property type="component" value="Unassembled WGS sequence"/>
</dbReference>
<accession>A0A7K4HPM8</accession>
<dbReference type="UniPathway" id="UPA00053">
    <property type="reaction ID" value="UER00089"/>
</dbReference>
<feature type="domain" description="Enolpyruvate transferase" evidence="8">
    <location>
        <begin position="9"/>
        <end position="412"/>
    </location>
</feature>
<evidence type="ECO:0000313" key="9">
    <source>
        <dbReference type="EMBL" id="NVO67235.1"/>
    </source>
</evidence>
<comment type="function">
    <text evidence="7">Catalyzes the transfer of the enolpyruvyl moiety of phosphoenolpyruvate (PEP) to the 5-hydroxyl of shikimate-3-phosphate (S3P) to produce enolpyruvyl shikimate-3-phosphate and inorganic phosphate.</text>
</comment>
<evidence type="ECO:0000259" key="8">
    <source>
        <dbReference type="Pfam" id="PF00275"/>
    </source>
</evidence>
<feature type="binding site" evidence="7">
    <location>
        <position position="164"/>
    </location>
    <ligand>
        <name>3-phosphoshikimate</name>
        <dbReference type="ChEBI" id="CHEBI:145989"/>
    </ligand>
</feature>
<dbReference type="InterPro" id="IPR006264">
    <property type="entry name" value="EPSP_synthase"/>
</dbReference>
<dbReference type="PANTHER" id="PTHR21090:SF5">
    <property type="entry name" value="PENTAFUNCTIONAL AROM POLYPEPTIDE"/>
    <property type="match status" value="1"/>
</dbReference>
<feature type="binding site" evidence="7">
    <location>
        <position position="403"/>
    </location>
    <ligand>
        <name>phosphoenolpyruvate</name>
        <dbReference type="ChEBI" id="CHEBI:58702"/>
    </ligand>
</feature>
<keyword evidence="10" id="KW-1185">Reference proteome</keyword>
<dbReference type="GO" id="GO:0009073">
    <property type="term" value="P:aromatic amino acid family biosynthetic process"/>
    <property type="evidence" value="ECO:0007669"/>
    <property type="project" value="UniProtKB-KW"/>
</dbReference>
<evidence type="ECO:0000313" key="10">
    <source>
        <dbReference type="Proteomes" id="UP000570823"/>
    </source>
</evidence>
<feature type="binding site" evidence="7">
    <location>
        <position position="378"/>
    </location>
    <ligand>
        <name>phosphoenolpyruvate</name>
        <dbReference type="ChEBI" id="CHEBI:58702"/>
    </ligand>
</feature>
<organism evidence="9 10">
    <name type="scientific">Methanofollis tationis</name>
    <dbReference type="NCBI Taxonomy" id="81417"/>
    <lineage>
        <taxon>Archaea</taxon>
        <taxon>Methanobacteriati</taxon>
        <taxon>Methanobacteriota</taxon>
        <taxon>Stenosarchaea group</taxon>
        <taxon>Methanomicrobia</taxon>
        <taxon>Methanomicrobiales</taxon>
        <taxon>Methanomicrobiaceae</taxon>
        <taxon>Methanofollis</taxon>
    </lineage>
</organism>
<dbReference type="GO" id="GO:0005737">
    <property type="term" value="C:cytoplasm"/>
    <property type="evidence" value="ECO:0007669"/>
    <property type="project" value="UniProtKB-SubCell"/>
</dbReference>
<evidence type="ECO:0000256" key="1">
    <source>
        <dbReference type="ARBA" id="ARBA00004811"/>
    </source>
</evidence>
<dbReference type="EMBL" id="JABXWR010000001">
    <property type="protein sequence ID" value="NVO67235.1"/>
    <property type="molecule type" value="Genomic_DNA"/>
</dbReference>
<feature type="binding site" evidence="7">
    <location>
        <position position="166"/>
    </location>
    <ligand>
        <name>phosphoenolpyruvate</name>
        <dbReference type="ChEBI" id="CHEBI:58702"/>
    </ligand>
</feature>
<comment type="subunit">
    <text evidence="7">Monomer.</text>
</comment>
<feature type="binding site" evidence="7">
    <location>
        <position position="166"/>
    </location>
    <ligand>
        <name>3-phosphoshikimate</name>
        <dbReference type="ChEBI" id="CHEBI:145989"/>
    </ligand>
</feature>
<comment type="subcellular location">
    <subcellularLocation>
        <location evidence="7">Cytoplasm</location>
    </subcellularLocation>
</comment>
<feature type="binding site" evidence="7">
    <location>
        <position position="337"/>
    </location>
    <ligand>
        <name>phosphoenolpyruvate</name>
        <dbReference type="ChEBI" id="CHEBI:58702"/>
    </ligand>
</feature>
<comment type="similarity">
    <text evidence="2 7">Belongs to the EPSP synthase family.</text>
</comment>
<dbReference type="InterPro" id="IPR013792">
    <property type="entry name" value="RNA3'P_cycl/enolpyr_Trfase_a/b"/>
</dbReference>
<comment type="catalytic activity">
    <reaction evidence="6">
        <text>3-phosphoshikimate + phosphoenolpyruvate = 5-O-(1-carboxyvinyl)-3-phosphoshikimate + phosphate</text>
        <dbReference type="Rhea" id="RHEA:21256"/>
        <dbReference type="ChEBI" id="CHEBI:43474"/>
        <dbReference type="ChEBI" id="CHEBI:57701"/>
        <dbReference type="ChEBI" id="CHEBI:58702"/>
        <dbReference type="ChEBI" id="CHEBI:145989"/>
        <dbReference type="EC" id="2.5.1.19"/>
    </reaction>
    <physiologicalReaction direction="left-to-right" evidence="6">
        <dbReference type="Rhea" id="RHEA:21257"/>
    </physiologicalReaction>
</comment>
<feature type="binding site" evidence="7">
    <location>
        <position position="306"/>
    </location>
    <ligand>
        <name>3-phosphoshikimate</name>
        <dbReference type="ChEBI" id="CHEBI:145989"/>
    </ligand>
</feature>
<evidence type="ECO:0000256" key="4">
    <source>
        <dbReference type="ARBA" id="ARBA00022679"/>
    </source>
</evidence>
<feature type="binding site" evidence="7">
    <location>
        <position position="119"/>
    </location>
    <ligand>
        <name>phosphoenolpyruvate</name>
        <dbReference type="ChEBI" id="CHEBI:58702"/>
    </ligand>
</feature>
<feature type="binding site" evidence="7">
    <location>
        <position position="165"/>
    </location>
    <ligand>
        <name>3-phosphoshikimate</name>
        <dbReference type="ChEBI" id="CHEBI:145989"/>
    </ligand>
</feature>
<comment type="pathway">
    <text evidence="1">Metabolic intermediate biosynthesis; chorismate biosynthesis; chorismate from D-erythrose 4-phosphate and phosphoenolpyruvate: step 6/7.</text>
</comment>
<keyword evidence="5 7" id="KW-0057">Aromatic amino acid biosynthesis</keyword>
<evidence type="ECO:0000256" key="7">
    <source>
        <dbReference type="HAMAP-Rule" id="MF_00210"/>
    </source>
</evidence>
<reference evidence="9 10" key="1">
    <citation type="submission" date="2020-06" db="EMBL/GenBank/DDBJ databases">
        <title>Methanofollis fontis sp. nov., a methanogen isolated from marine sediments near a cold seep at Four-Way Closure Ridge offshore southwestern Taiwan.</title>
        <authorList>
            <person name="Chen S.-C."/>
            <person name="Teng N.-H."/>
            <person name="Lin Y.-S."/>
            <person name="Lai M.-C."/>
            <person name="Chen H.-H."/>
            <person name="Wang C.-C."/>
        </authorList>
    </citation>
    <scope>NUCLEOTIDE SEQUENCE [LARGE SCALE GENOMIC DNA]</scope>
    <source>
        <strain evidence="9 10">DSM 2702</strain>
    </source>
</reference>
<gene>
    <name evidence="7 9" type="primary">aroA</name>
    <name evidence="9" type="ORF">HWN36_07925</name>
</gene>
<keyword evidence="4 7" id="KW-0808">Transferase</keyword>
<feature type="binding site" evidence="7">
    <location>
        <position position="19"/>
    </location>
    <ligand>
        <name>3-phosphoshikimate</name>
        <dbReference type="ChEBI" id="CHEBI:145989"/>
    </ligand>
</feature>
<dbReference type="InterPro" id="IPR023193">
    <property type="entry name" value="EPSP_synthase_CS"/>
</dbReference>
<dbReference type="EC" id="2.5.1.19" evidence="7"/>
<feature type="binding site" evidence="7">
    <location>
        <position position="24"/>
    </location>
    <ligand>
        <name>3-phosphoshikimate</name>
        <dbReference type="ChEBI" id="CHEBI:145989"/>
    </ligand>
</feature>
<dbReference type="PIRSF" id="PIRSF000505">
    <property type="entry name" value="EPSPS"/>
    <property type="match status" value="1"/>
</dbReference>
<dbReference type="AlphaFoldDB" id="A0A7K4HPM8"/>
<evidence type="ECO:0000256" key="3">
    <source>
        <dbReference type="ARBA" id="ARBA00022605"/>
    </source>
</evidence>
<dbReference type="SUPFAM" id="SSF55205">
    <property type="entry name" value="EPT/RTPC-like"/>
    <property type="match status" value="1"/>
</dbReference>
<feature type="binding site" evidence="7">
    <location>
        <position position="192"/>
    </location>
    <ligand>
        <name>3-phosphoshikimate</name>
        <dbReference type="ChEBI" id="CHEBI:145989"/>
    </ligand>
</feature>
<dbReference type="Gene3D" id="3.65.10.10">
    <property type="entry name" value="Enolpyruvate transferase domain"/>
    <property type="match status" value="2"/>
</dbReference>
<dbReference type="HAMAP" id="MF_00210">
    <property type="entry name" value="EPSP_synth"/>
    <property type="match status" value="1"/>
</dbReference>
<evidence type="ECO:0000256" key="6">
    <source>
        <dbReference type="ARBA" id="ARBA00044633"/>
    </source>
</evidence>
<dbReference type="NCBIfam" id="TIGR01356">
    <property type="entry name" value="aroA"/>
    <property type="match status" value="1"/>
</dbReference>
<feature type="binding site" evidence="7">
    <location>
        <position position="19"/>
    </location>
    <ligand>
        <name>phosphoenolpyruvate</name>
        <dbReference type="ChEBI" id="CHEBI:58702"/>
    </ligand>
</feature>
<keyword evidence="7" id="KW-0963">Cytoplasm</keyword>
<comment type="caution">
    <text evidence="9">The sequence shown here is derived from an EMBL/GenBank/DDBJ whole genome shotgun (WGS) entry which is preliminary data.</text>
</comment>
<dbReference type="GO" id="GO:0009423">
    <property type="term" value="P:chorismate biosynthetic process"/>
    <property type="evidence" value="ECO:0007669"/>
    <property type="project" value="UniProtKB-UniRule"/>
</dbReference>
<feature type="binding site" evidence="7">
    <location>
        <position position="91"/>
    </location>
    <ligand>
        <name>phosphoenolpyruvate</name>
        <dbReference type="ChEBI" id="CHEBI:58702"/>
    </ligand>
</feature>
<dbReference type="PROSITE" id="PS00104">
    <property type="entry name" value="EPSP_SYNTHASE_1"/>
    <property type="match status" value="1"/>
</dbReference>
<evidence type="ECO:0000256" key="5">
    <source>
        <dbReference type="ARBA" id="ARBA00023141"/>
    </source>
</evidence>
<dbReference type="Pfam" id="PF00275">
    <property type="entry name" value="EPSP_synthase"/>
    <property type="match status" value="1"/>
</dbReference>
<dbReference type="GO" id="GO:0008652">
    <property type="term" value="P:amino acid biosynthetic process"/>
    <property type="evidence" value="ECO:0007669"/>
    <property type="project" value="UniProtKB-KW"/>
</dbReference>
<comment type="caution">
    <text evidence="7">Lacks conserved residue(s) required for the propagation of feature annotation.</text>
</comment>
<sequence length="418" mass="43231">MNLSRRSGVEIRVAAPPSKSLTHRALVAAALADGVSEILRPLASEDTTLTSQGLRALGVTVEAKGDGLLVRGCGGRFPTRSPVTLDLKNSGTSLRLLAGVATLSAFPVTLTGSARMLERPVGPLGDAIAALGGEVGYTVRSGYPPITVRGPARGGAAVIRGDISSQFVSSLLMAAPCWEEGLDLTLIPPLVSAPYLDLTAAVMRSFGVSIRRDGEHFSVPPGVYGQRTYAVEGDWSSASYFFAIGAVCGGRVVVENLDPASLQGDRRFVEALEMMGASAGYGEDGIVLESNGDLDGIEVDMAAAPDTVQTLAAVAAFARGPTRITGIAHLRYKESDRIAAIERVLGSVGARVAVEEDAVTITPGPLHGATVDPENDHRTAMSAAVIGLGAGGVRVTGAGCVDKSFPQFWNVLQEAGLL</sequence>
<dbReference type="InterPro" id="IPR001986">
    <property type="entry name" value="Enolpyruvate_Tfrase_dom"/>
</dbReference>